<evidence type="ECO:0000313" key="2">
    <source>
        <dbReference type="EMBL" id="RVW46681.1"/>
    </source>
</evidence>
<reference evidence="2 3" key="1">
    <citation type="journal article" date="2018" name="PLoS Genet.">
        <title>Population sequencing reveals clonal diversity and ancestral inbreeding in the grapevine cultivar Chardonnay.</title>
        <authorList>
            <person name="Roach M.J."/>
            <person name="Johnson D.L."/>
            <person name="Bohlmann J."/>
            <person name="van Vuuren H.J."/>
            <person name="Jones S.J."/>
            <person name="Pretorius I.S."/>
            <person name="Schmidt S.A."/>
            <person name="Borneman A.R."/>
        </authorList>
    </citation>
    <scope>NUCLEOTIDE SEQUENCE [LARGE SCALE GENOMIC DNA]</scope>
    <source>
        <strain evidence="3">cv. Chardonnay</strain>
        <tissue evidence="2">Leaf</tissue>
    </source>
</reference>
<evidence type="ECO:0000256" key="1">
    <source>
        <dbReference type="SAM" id="MobiDB-lite"/>
    </source>
</evidence>
<dbReference type="Proteomes" id="UP000288805">
    <property type="component" value="Unassembled WGS sequence"/>
</dbReference>
<accession>A0A438EG45</accession>
<protein>
    <submittedName>
        <fullName evidence="2">Methyl-CpG-binding domain-containing protein 9</fullName>
    </submittedName>
</protein>
<proteinExistence type="predicted"/>
<gene>
    <name evidence="2" type="primary">MBD9_13</name>
    <name evidence="2" type="ORF">CK203_067264</name>
</gene>
<dbReference type="PANTHER" id="PTHR47162:SF8">
    <property type="entry name" value="METHYL-CPG-BINDING DOMAIN-CONTAINING PROTEIN 9"/>
    <property type="match status" value="1"/>
</dbReference>
<dbReference type="AlphaFoldDB" id="A0A438EG45"/>
<evidence type="ECO:0000313" key="3">
    <source>
        <dbReference type="Proteomes" id="UP000288805"/>
    </source>
</evidence>
<dbReference type="EMBL" id="QGNW01001302">
    <property type="protein sequence ID" value="RVW46681.1"/>
    <property type="molecule type" value="Genomic_DNA"/>
</dbReference>
<organism evidence="2 3">
    <name type="scientific">Vitis vinifera</name>
    <name type="common">Grape</name>
    <dbReference type="NCBI Taxonomy" id="29760"/>
    <lineage>
        <taxon>Eukaryota</taxon>
        <taxon>Viridiplantae</taxon>
        <taxon>Streptophyta</taxon>
        <taxon>Embryophyta</taxon>
        <taxon>Tracheophyta</taxon>
        <taxon>Spermatophyta</taxon>
        <taxon>Magnoliopsida</taxon>
        <taxon>eudicotyledons</taxon>
        <taxon>Gunneridae</taxon>
        <taxon>Pentapetalae</taxon>
        <taxon>rosids</taxon>
        <taxon>Vitales</taxon>
        <taxon>Vitaceae</taxon>
        <taxon>Viteae</taxon>
        <taxon>Vitis</taxon>
    </lineage>
</organism>
<dbReference type="OrthoDB" id="1903104at2759"/>
<name>A0A438EG45_VITVI</name>
<sequence>MVQATIMLEDMIKTEYLMNGWWYWSSLSAAAKTSTVSSLALRIYSLDAAIAYEKISSNLDLTDSPKPSSKPDPKPVPNLDTMEKSKLGRKQNKRRKESEVCVGSYGYQRLSWKSKDVAAAAASLCVCWKQRQNGYQNASNFGLISAAAFGSLAWKGKDGHTFSHKEQDVNTI</sequence>
<feature type="region of interest" description="Disordered" evidence="1">
    <location>
        <begin position="61"/>
        <end position="95"/>
    </location>
</feature>
<dbReference type="PANTHER" id="PTHR47162">
    <property type="entry name" value="OS02G0192300 PROTEIN"/>
    <property type="match status" value="1"/>
</dbReference>
<comment type="caution">
    <text evidence="2">The sequence shown here is derived from an EMBL/GenBank/DDBJ whole genome shotgun (WGS) entry which is preliminary data.</text>
</comment>